<keyword evidence="2" id="KW-1185">Reference proteome</keyword>
<sequence length="33" mass="3785">MIPNHGEEVNTKVAMSILCVYAMNHKKRLQNKS</sequence>
<accession>A0ABM8ZPT0</accession>
<name>A0ABM8ZPT0_9VIBR</name>
<evidence type="ECO:0000313" key="2">
    <source>
        <dbReference type="Proteomes" id="UP000838672"/>
    </source>
</evidence>
<evidence type="ECO:0000313" key="1">
    <source>
        <dbReference type="EMBL" id="CAH0532310.1"/>
    </source>
</evidence>
<comment type="caution">
    <text evidence="1">The sequence shown here is derived from an EMBL/GenBank/DDBJ whole genome shotgun (WGS) entry which is preliminary data.</text>
</comment>
<protein>
    <submittedName>
        <fullName evidence="1">Uncharacterized protein</fullName>
    </submittedName>
</protein>
<gene>
    <name evidence="1" type="ORF">VST7929_00126</name>
</gene>
<dbReference type="Proteomes" id="UP000838672">
    <property type="component" value="Unassembled WGS sequence"/>
</dbReference>
<organism evidence="1 2">
    <name type="scientific">Vibrio stylophorae</name>
    <dbReference type="NCBI Taxonomy" id="659351"/>
    <lineage>
        <taxon>Bacteria</taxon>
        <taxon>Pseudomonadati</taxon>
        <taxon>Pseudomonadota</taxon>
        <taxon>Gammaproteobacteria</taxon>
        <taxon>Vibrionales</taxon>
        <taxon>Vibrionaceae</taxon>
        <taxon>Vibrio</taxon>
    </lineage>
</organism>
<proteinExistence type="predicted"/>
<reference evidence="1" key="1">
    <citation type="submission" date="2021-11" db="EMBL/GenBank/DDBJ databases">
        <authorList>
            <person name="Rodrigo-Torres L."/>
            <person name="Arahal R. D."/>
            <person name="Lucena T."/>
        </authorList>
    </citation>
    <scope>NUCLEOTIDE SEQUENCE</scope>
    <source>
        <strain evidence="1">CECT 7929</strain>
    </source>
</reference>
<dbReference type="EMBL" id="CAKLDI010000001">
    <property type="protein sequence ID" value="CAH0532310.1"/>
    <property type="molecule type" value="Genomic_DNA"/>
</dbReference>